<accession>A0A370TDZ9</accession>
<protein>
    <recommendedName>
        <fullName evidence="17">P-type phospholipid transporter</fullName>
    </recommendedName>
</protein>
<dbReference type="InterPro" id="IPR036396">
    <property type="entry name" value="Cyt_P450_sf"/>
</dbReference>
<evidence type="ECO:0000256" key="3">
    <source>
        <dbReference type="ARBA" id="ARBA00010617"/>
    </source>
</evidence>
<keyword evidence="10" id="KW-0503">Monooxygenase</keyword>
<evidence type="ECO:0000313" key="15">
    <source>
        <dbReference type="EMBL" id="RDL32684.1"/>
    </source>
</evidence>
<evidence type="ECO:0000256" key="6">
    <source>
        <dbReference type="ARBA" id="ARBA00022723"/>
    </source>
</evidence>
<evidence type="ECO:0000256" key="8">
    <source>
        <dbReference type="ARBA" id="ARBA00023002"/>
    </source>
</evidence>
<dbReference type="GeneID" id="43601989"/>
<keyword evidence="7" id="KW-1133">Transmembrane helix</keyword>
<name>A0A370TDZ9_9HELO</name>
<comment type="cofactor">
    <cofactor evidence="1 12">
        <name>heme</name>
        <dbReference type="ChEBI" id="CHEBI:30413"/>
    </cofactor>
</comment>
<keyword evidence="9 12" id="KW-0408">Iron</keyword>
<dbReference type="STRING" id="2656787.A0A370TDZ9"/>
<keyword evidence="11" id="KW-0472">Membrane</keyword>
<feature type="binding site" description="axial binding residue" evidence="12">
    <location>
        <position position="465"/>
    </location>
    <ligand>
        <name>heme</name>
        <dbReference type="ChEBI" id="CHEBI:30413"/>
    </ligand>
    <ligandPart>
        <name>Fe</name>
        <dbReference type="ChEBI" id="CHEBI:18248"/>
    </ligandPart>
</feature>
<dbReference type="FunFam" id="1.10.630.10:FF:000069">
    <property type="entry name" value="Cytochrome P450, putative (Eurofung)"/>
    <property type="match status" value="1"/>
</dbReference>
<keyword evidence="4 12" id="KW-0349">Heme</keyword>
<evidence type="ECO:0000256" key="12">
    <source>
        <dbReference type="PIRSR" id="PIRSR602401-1"/>
    </source>
</evidence>
<dbReference type="OrthoDB" id="8300194at2759"/>
<dbReference type="SUPFAM" id="SSF81665">
    <property type="entry name" value="Calcium ATPase, transmembrane domain M"/>
    <property type="match status" value="1"/>
</dbReference>
<evidence type="ECO:0000259" key="13">
    <source>
        <dbReference type="Pfam" id="PF06985"/>
    </source>
</evidence>
<dbReference type="InterPro" id="IPR023298">
    <property type="entry name" value="ATPase_P-typ_TM_dom_sf"/>
</dbReference>
<dbReference type="Pfam" id="PF16212">
    <property type="entry name" value="PhoLip_ATPase_C"/>
    <property type="match status" value="1"/>
</dbReference>
<evidence type="ECO:0000259" key="14">
    <source>
        <dbReference type="Pfam" id="PF16212"/>
    </source>
</evidence>
<comment type="similarity">
    <text evidence="3">Belongs to the cytochrome P450 family.</text>
</comment>
<dbReference type="NCBIfam" id="TIGR01494">
    <property type="entry name" value="ATPase_P-type"/>
    <property type="match status" value="1"/>
</dbReference>
<evidence type="ECO:0000256" key="10">
    <source>
        <dbReference type="ARBA" id="ARBA00023033"/>
    </source>
</evidence>
<dbReference type="GO" id="GO:0016887">
    <property type="term" value="F:ATP hydrolysis activity"/>
    <property type="evidence" value="ECO:0007669"/>
    <property type="project" value="InterPro"/>
</dbReference>
<dbReference type="GO" id="GO:0016705">
    <property type="term" value="F:oxidoreductase activity, acting on paired donors, with incorporation or reduction of molecular oxygen"/>
    <property type="evidence" value="ECO:0007669"/>
    <property type="project" value="InterPro"/>
</dbReference>
<evidence type="ECO:0000256" key="1">
    <source>
        <dbReference type="ARBA" id="ARBA00001971"/>
    </source>
</evidence>
<keyword evidence="8" id="KW-0560">Oxidoreductase</keyword>
<feature type="domain" description="Heterokaryon incompatibility" evidence="13">
    <location>
        <begin position="742"/>
        <end position="910"/>
    </location>
</feature>
<dbReference type="InterPro" id="IPR001128">
    <property type="entry name" value="Cyt_P450"/>
</dbReference>
<comment type="caution">
    <text evidence="15">The sequence shown here is derived from an EMBL/GenBank/DDBJ whole genome shotgun (WGS) entry which is preliminary data.</text>
</comment>
<proteinExistence type="inferred from homology"/>
<dbReference type="Gene3D" id="3.40.50.1000">
    <property type="entry name" value="HAD superfamily/HAD-like"/>
    <property type="match status" value="1"/>
</dbReference>
<evidence type="ECO:0000313" key="16">
    <source>
        <dbReference type="Proteomes" id="UP000254866"/>
    </source>
</evidence>
<dbReference type="GO" id="GO:0016020">
    <property type="term" value="C:membrane"/>
    <property type="evidence" value="ECO:0007669"/>
    <property type="project" value="UniProtKB-SubCell"/>
</dbReference>
<comment type="subcellular location">
    <subcellularLocation>
        <location evidence="2">Membrane</location>
        <topology evidence="2">Single-pass membrane protein</topology>
    </subcellularLocation>
</comment>
<evidence type="ECO:0000256" key="7">
    <source>
        <dbReference type="ARBA" id="ARBA00022989"/>
    </source>
</evidence>
<evidence type="ECO:0000256" key="4">
    <source>
        <dbReference type="ARBA" id="ARBA00022617"/>
    </source>
</evidence>
<dbReference type="CDD" id="cd11062">
    <property type="entry name" value="CYP58-like"/>
    <property type="match status" value="1"/>
</dbReference>
<dbReference type="Pfam" id="PF00067">
    <property type="entry name" value="p450"/>
    <property type="match status" value="1"/>
</dbReference>
<dbReference type="InterPro" id="IPR023214">
    <property type="entry name" value="HAD_sf"/>
</dbReference>
<evidence type="ECO:0008006" key="17">
    <source>
        <dbReference type="Google" id="ProtNLM"/>
    </source>
</evidence>
<sequence length="1512" mass="169961">MAILSSLHYDLGVGLLIFVAIVHAARTVFSVYFGPLAKFPGPKLAAATLLYEFYYDVICKGQYTWKIKELHGRYGPIIRISPYELHIDEPDYYEELYSTNKPRNKYKFLVAQYGLPDTSFATIDWKFHRSRRAAMSPFFSKQNVNRLEPMLNHMVEKLCKRIEEYQASGEPLLIRQAYMCFTTDVITLYALNRSWGFLDSPDLSPLWVETMKAVVKTGALVKYFPFLMVLIEIFPIKVIEKIDPGTGLLLRFREKVQQDTQKVIDGRYKHSQEQTDLGMDKTIIHELLESDLPPEEKLHSRLWQEAQVVIGAGADTTATALNVTHFHVLDNPDVLKILRAELETAMPDKFAPAKLSVVERLPSYKGAVVQEGLRLSYGVVSRLQRSHPTEVLKFHDWEIPPGVRFAHLSSPNTPVGMTSVHIHENADIFPEPMKFKPERWLKKVLEDAPPLDRYLVTFTKGSRQCAGINLARAELYLTLATIFRRFEDQALFKSSRLDVDVKHDYLLPQQDAKSNGVKVYLQVFHDIKLTTKSSFAMQRLVACSKYAFAFGEPDEVISRNYDYLLPEDCLPLSQVRCRITDSKYGWRYKLLWDGITSFIDIGIGFRRYVQAEDLLVALVVISNGPLFVDVRRQSVMRDGRLELLPAGGGLHLQFYIPAAATDKSPFIWPAIGRAYEIPAGLSKSELTLAKSWLSDCITRRGKHQNCGKNEDPPLLPTRVIDVGSLNADICLHVSYPGEKSHYVALSHCWGGVVPIKTTTSIIHEFMRRLPVEMPKTFADAIAVTRTLGQRYLWIDSLCILQDSTDDWIAESSRMDQVYSRALFTIVADAAKDSTSGFLEPQARNVRKTSVVICDLTTLTDITALPTAVHIRERGDLAFQLPYHDFHPVWAERSELPPRSKLSTRAWAFQERLLSPRTLHFGPSEMAWECRELCSCECSATNERTSRITNLLKGSIALRPVPTPSGVSMQSVLRSLDNAWQRDIVEEYTRLDLTRDTDRLSALAGVAIRASTLRLGDQYMAGMWRNTIRAGLSWYTTPGRPSRRPPSENAPPTWSWASVSGQIQHARVADVPSDAPFMEVLSVQYTPDARSPMGAGPQTPASLLGSGYLVPIDSVWFQPFIGDSDVCYRSCYRVKWPSNVDLPENCVVMMDVNKATAPYDASIQLGRLDDMELESMDLVMLLTALSKGVVYGLVLNRRGAGGDIPEYERVGFINGMDSIGAFVSWNSSSYSATPMFTGDWEPDESGGISDILERASVKRSTMKICRANIKIWMLTGDKRETAINIGHSCGLIKAHSIIFNLNDEDGGDMVGKVRSTISTLETAAHNAVAVDGNTLATIYNEPSGSLKVLFFDLKAQVVSSIRKRVPNSVTLSVGDGANDIAMIQKAHIGIGITGKEGFQAARSSDYSIAQFRFLQKLILVHGRWNYIRTCKYALGTLWKDTVFFLTQALFQRWNGFTGTSLYEPWSLTTFNTLFTSLPVIIIGIFEKDLEASTLLAVPELYRIMGQKNRGFNF</sequence>
<dbReference type="SUPFAM" id="SSF48264">
    <property type="entry name" value="Cytochrome P450"/>
    <property type="match status" value="1"/>
</dbReference>
<dbReference type="GO" id="GO:0020037">
    <property type="term" value="F:heme binding"/>
    <property type="evidence" value="ECO:0007669"/>
    <property type="project" value="InterPro"/>
</dbReference>
<dbReference type="PRINTS" id="PR00463">
    <property type="entry name" value="EP450I"/>
</dbReference>
<dbReference type="GO" id="GO:0005524">
    <property type="term" value="F:ATP binding"/>
    <property type="evidence" value="ECO:0007669"/>
    <property type="project" value="InterPro"/>
</dbReference>
<organism evidence="15 16">
    <name type="scientific">Venustampulla echinocandica</name>
    <dbReference type="NCBI Taxonomy" id="2656787"/>
    <lineage>
        <taxon>Eukaryota</taxon>
        <taxon>Fungi</taxon>
        <taxon>Dikarya</taxon>
        <taxon>Ascomycota</taxon>
        <taxon>Pezizomycotina</taxon>
        <taxon>Leotiomycetes</taxon>
        <taxon>Helotiales</taxon>
        <taxon>Pleuroascaceae</taxon>
        <taxon>Venustampulla</taxon>
    </lineage>
</organism>
<dbReference type="Proteomes" id="UP000254866">
    <property type="component" value="Unassembled WGS sequence"/>
</dbReference>
<dbReference type="Pfam" id="PF06985">
    <property type="entry name" value="HET"/>
    <property type="match status" value="1"/>
</dbReference>
<dbReference type="InterPro" id="IPR010730">
    <property type="entry name" value="HET"/>
</dbReference>
<keyword evidence="5" id="KW-0812">Transmembrane</keyword>
<reference evidence="15 16" key="1">
    <citation type="journal article" date="2018" name="IMA Fungus">
        <title>IMA Genome-F 9: Draft genome sequence of Annulohypoxylon stygium, Aspergillus mulundensis, Berkeleyomyces basicola (syn. Thielaviopsis basicola), Ceratocystis smalleyi, two Cercospora beticola strains, Coleophoma cylindrospora, Fusarium fracticaudum, Phialophora cf. hyalina, and Morchella septimelata.</title>
        <authorList>
            <person name="Wingfield B.D."/>
            <person name="Bills G.F."/>
            <person name="Dong Y."/>
            <person name="Huang W."/>
            <person name="Nel W.J."/>
            <person name="Swalarsk-Parry B.S."/>
            <person name="Vaghefi N."/>
            <person name="Wilken P.M."/>
            <person name="An Z."/>
            <person name="de Beer Z.W."/>
            <person name="De Vos L."/>
            <person name="Chen L."/>
            <person name="Duong T.A."/>
            <person name="Gao Y."/>
            <person name="Hammerbacher A."/>
            <person name="Kikkert J.R."/>
            <person name="Li Y."/>
            <person name="Li H."/>
            <person name="Li K."/>
            <person name="Li Q."/>
            <person name="Liu X."/>
            <person name="Ma X."/>
            <person name="Naidoo K."/>
            <person name="Pethybridge S.J."/>
            <person name="Sun J."/>
            <person name="Steenkamp E.T."/>
            <person name="van der Nest M.A."/>
            <person name="van Wyk S."/>
            <person name="Wingfield M.J."/>
            <person name="Xiong C."/>
            <person name="Yue Q."/>
            <person name="Zhang X."/>
        </authorList>
    </citation>
    <scope>NUCLEOTIDE SEQUENCE [LARGE SCALE GENOMIC DNA]</scope>
    <source>
        <strain evidence="15 16">BP 5553</strain>
    </source>
</reference>
<keyword evidence="6 12" id="KW-0479">Metal-binding</keyword>
<dbReference type="SUPFAM" id="SSF56784">
    <property type="entry name" value="HAD-like"/>
    <property type="match status" value="1"/>
</dbReference>
<dbReference type="PANTHER" id="PTHR33112">
    <property type="entry name" value="DOMAIN PROTEIN, PUTATIVE-RELATED"/>
    <property type="match status" value="1"/>
</dbReference>
<dbReference type="EMBL" id="NPIC01000010">
    <property type="protein sequence ID" value="RDL32684.1"/>
    <property type="molecule type" value="Genomic_DNA"/>
</dbReference>
<feature type="domain" description="P-type ATPase C-terminal" evidence="14">
    <location>
        <begin position="1400"/>
        <end position="1512"/>
    </location>
</feature>
<evidence type="ECO:0000256" key="9">
    <source>
        <dbReference type="ARBA" id="ARBA00023004"/>
    </source>
</evidence>
<evidence type="ECO:0000256" key="11">
    <source>
        <dbReference type="ARBA" id="ARBA00023136"/>
    </source>
</evidence>
<dbReference type="InterPro" id="IPR032630">
    <property type="entry name" value="P_typ_ATPase_c"/>
</dbReference>
<dbReference type="Gene3D" id="1.10.630.10">
    <property type="entry name" value="Cytochrome P450"/>
    <property type="match status" value="1"/>
</dbReference>
<dbReference type="GO" id="GO:0005506">
    <property type="term" value="F:iron ion binding"/>
    <property type="evidence" value="ECO:0007669"/>
    <property type="project" value="InterPro"/>
</dbReference>
<keyword evidence="16" id="KW-1185">Reference proteome</keyword>
<gene>
    <name evidence="15" type="ORF">BP5553_09140</name>
</gene>
<dbReference type="PANTHER" id="PTHR33112:SF8">
    <property type="entry name" value="HETEROKARYON INCOMPATIBILITY DOMAIN-CONTAINING PROTEIN"/>
    <property type="match status" value="1"/>
</dbReference>
<dbReference type="InterPro" id="IPR036412">
    <property type="entry name" value="HAD-like_sf"/>
</dbReference>
<dbReference type="InterPro" id="IPR002401">
    <property type="entry name" value="Cyt_P450_E_grp-I"/>
</dbReference>
<dbReference type="RefSeq" id="XP_031866406.1">
    <property type="nucleotide sequence ID" value="XM_032017763.1"/>
</dbReference>
<dbReference type="GO" id="GO:0004497">
    <property type="term" value="F:monooxygenase activity"/>
    <property type="evidence" value="ECO:0007669"/>
    <property type="project" value="UniProtKB-KW"/>
</dbReference>
<dbReference type="InterPro" id="IPR001757">
    <property type="entry name" value="P_typ_ATPase"/>
</dbReference>
<evidence type="ECO:0000256" key="5">
    <source>
        <dbReference type="ARBA" id="ARBA00022692"/>
    </source>
</evidence>
<evidence type="ECO:0000256" key="2">
    <source>
        <dbReference type="ARBA" id="ARBA00004167"/>
    </source>
</evidence>